<sequence>MDNEMMAWSHVVLSSVQIRAGDGAISKDLLKGWVRDAYTGVHRAAVRQLSALRVLVRAQELSGAAAAAQQQRRGMIALNPPFRKNLLQALLTPDVAPWKDDPRFALRPDKLTPSRAKIEGEMRRKWEAVLHFLVASDGAGAGPTPSVRAFMQQAGLMARRGRSEQLVITNRGYEFMLRDIHVQAWMFVLSLIRSKSSDAQARDDLLSFLFMLSYCTVSAALQPLEGHHNAQSVCAAPSLSCKPLPAAPSASVNRCSEKVCEDYPLLALTPAQAQLARDFIDLGLLYQRKPSSQRFYTTEIAVNLVFGAAAAEHPSRAVIQAADASAQLDLAPRMTIIVETNFQVVAYTTSDLHVAMLTLFLELRARLPNMVIGVITRESVRQALVTGIKASQILNFLKWHAHPNVINRRPMIPENIADQIILWERERTRVKYDAGTLLDLPFEGVHDFDKVAEYAEELGACLWAAREKRVLIVAAAAVNKVVAFADGLMPS</sequence>
<proteinExistence type="inferred from homology"/>
<comment type="caution">
    <text evidence="10">The sequence shown here is derived from an EMBL/GenBank/DDBJ whole genome shotgun (WGS) entry which is preliminary data.</text>
</comment>
<dbReference type="GO" id="GO:0003690">
    <property type="term" value="F:double-stranded DNA binding"/>
    <property type="evidence" value="ECO:0007669"/>
    <property type="project" value="TreeGrafter"/>
</dbReference>
<comment type="function">
    <text evidence="8">Component of the general transcription and DNA repair factor IIH (TFIIH) core complex which is involved in general and transcription-coupled nucleotide excision repair (NER) of damaged DNA.</text>
</comment>
<dbReference type="InterPro" id="IPR040662">
    <property type="entry name" value="Tfb2_C"/>
</dbReference>
<feature type="domain" description="Transcription factor Tfb2 C-terminal" evidence="9">
    <location>
        <begin position="418"/>
        <end position="484"/>
    </location>
</feature>
<evidence type="ECO:0000313" key="11">
    <source>
        <dbReference type="Proteomes" id="UP000664859"/>
    </source>
</evidence>
<dbReference type="Pfam" id="PF03849">
    <property type="entry name" value="Tfb2"/>
    <property type="match status" value="2"/>
</dbReference>
<reference evidence="10" key="1">
    <citation type="submission" date="2021-02" db="EMBL/GenBank/DDBJ databases">
        <title>First Annotated Genome of the Yellow-green Alga Tribonema minus.</title>
        <authorList>
            <person name="Mahan K.M."/>
        </authorList>
    </citation>
    <scope>NUCLEOTIDE SEQUENCE</scope>
    <source>
        <strain evidence="10">UTEX B ZZ1240</strain>
    </source>
</reference>
<evidence type="ECO:0000256" key="3">
    <source>
        <dbReference type="ARBA" id="ARBA00022763"/>
    </source>
</evidence>
<evidence type="ECO:0000256" key="7">
    <source>
        <dbReference type="ARBA" id="ARBA00023242"/>
    </source>
</evidence>
<keyword evidence="4 8" id="KW-0805">Transcription regulation</keyword>
<dbReference type="Proteomes" id="UP000664859">
    <property type="component" value="Unassembled WGS sequence"/>
</dbReference>
<keyword evidence="7 8" id="KW-0539">Nucleus</keyword>
<gene>
    <name evidence="10" type="ORF">JKP88DRAFT_335624</name>
</gene>
<evidence type="ECO:0000313" key="10">
    <source>
        <dbReference type="EMBL" id="KAG5176605.1"/>
    </source>
</evidence>
<evidence type="ECO:0000256" key="4">
    <source>
        <dbReference type="ARBA" id="ARBA00023015"/>
    </source>
</evidence>
<keyword evidence="3 8" id="KW-0227">DNA damage</keyword>
<evidence type="ECO:0000256" key="8">
    <source>
        <dbReference type="RuleBase" id="RU364024"/>
    </source>
</evidence>
<comment type="similarity">
    <text evidence="2 8">Belongs to the TFB2 family.</text>
</comment>
<comment type="subcellular location">
    <subcellularLocation>
        <location evidence="1 8">Nucleus</location>
    </subcellularLocation>
</comment>
<keyword evidence="11" id="KW-1185">Reference proteome</keyword>
<evidence type="ECO:0000256" key="5">
    <source>
        <dbReference type="ARBA" id="ARBA00023163"/>
    </source>
</evidence>
<dbReference type="InterPro" id="IPR004598">
    <property type="entry name" value="TFIIH_p52/Tfb2"/>
</dbReference>
<evidence type="ECO:0000259" key="9">
    <source>
        <dbReference type="Pfam" id="PF18307"/>
    </source>
</evidence>
<dbReference type="AlphaFoldDB" id="A0A836C856"/>
<protein>
    <recommendedName>
        <fullName evidence="8">General transcription factor IIH subunit 4</fullName>
    </recommendedName>
</protein>
<dbReference type="Gene3D" id="3.30.70.2610">
    <property type="match status" value="1"/>
</dbReference>
<organism evidence="10 11">
    <name type="scientific">Tribonema minus</name>
    <dbReference type="NCBI Taxonomy" id="303371"/>
    <lineage>
        <taxon>Eukaryota</taxon>
        <taxon>Sar</taxon>
        <taxon>Stramenopiles</taxon>
        <taxon>Ochrophyta</taxon>
        <taxon>PX clade</taxon>
        <taxon>Xanthophyceae</taxon>
        <taxon>Tribonematales</taxon>
        <taxon>Tribonemataceae</taxon>
        <taxon>Tribonema</taxon>
    </lineage>
</organism>
<dbReference type="GO" id="GO:0005675">
    <property type="term" value="C:transcription factor TFIIH holo complex"/>
    <property type="evidence" value="ECO:0007669"/>
    <property type="project" value="TreeGrafter"/>
</dbReference>
<dbReference type="GO" id="GO:0001671">
    <property type="term" value="F:ATPase activator activity"/>
    <property type="evidence" value="ECO:0007669"/>
    <property type="project" value="InterPro"/>
</dbReference>
<dbReference type="GO" id="GO:0006289">
    <property type="term" value="P:nucleotide-excision repair"/>
    <property type="evidence" value="ECO:0007669"/>
    <property type="project" value="InterPro"/>
</dbReference>
<evidence type="ECO:0000256" key="1">
    <source>
        <dbReference type="ARBA" id="ARBA00004123"/>
    </source>
</evidence>
<keyword evidence="5 8" id="KW-0804">Transcription</keyword>
<dbReference type="PANTHER" id="PTHR13152:SF0">
    <property type="entry name" value="GENERAL TRANSCRIPTION FACTOR IIH SUBUNIT 4"/>
    <property type="match status" value="1"/>
</dbReference>
<dbReference type="EMBL" id="JAFCMP010000536">
    <property type="protein sequence ID" value="KAG5176605.1"/>
    <property type="molecule type" value="Genomic_DNA"/>
</dbReference>
<evidence type="ECO:0000256" key="6">
    <source>
        <dbReference type="ARBA" id="ARBA00023204"/>
    </source>
</evidence>
<dbReference type="GO" id="GO:0000439">
    <property type="term" value="C:transcription factor TFIIH core complex"/>
    <property type="evidence" value="ECO:0007669"/>
    <property type="project" value="InterPro"/>
</dbReference>
<dbReference type="OrthoDB" id="364513at2759"/>
<name>A0A836C856_9STRA</name>
<dbReference type="Pfam" id="PF18307">
    <property type="entry name" value="Tfb2_C"/>
    <property type="match status" value="1"/>
</dbReference>
<accession>A0A836C856</accession>
<evidence type="ECO:0000256" key="2">
    <source>
        <dbReference type="ARBA" id="ARBA00007132"/>
    </source>
</evidence>
<keyword evidence="6 8" id="KW-0234">DNA repair</keyword>
<dbReference type="PANTHER" id="PTHR13152">
    <property type="entry name" value="TFIIH, POLYPEPTIDE 4"/>
    <property type="match status" value="1"/>
</dbReference>